<organism evidence="4">
    <name type="scientific">Caldiarchaeum subterraneum</name>
    <dbReference type="NCBI Taxonomy" id="311458"/>
    <lineage>
        <taxon>Archaea</taxon>
        <taxon>Nitrososphaerota</taxon>
        <taxon>Candidatus Caldarchaeales</taxon>
        <taxon>Candidatus Caldarchaeaceae</taxon>
        <taxon>Candidatus Caldarchaeum</taxon>
    </lineage>
</organism>
<dbReference type="AlphaFoldDB" id="A0A7C5L7M1"/>
<comment type="caution">
    <text evidence="4">The sequence shown here is derived from an EMBL/GenBank/DDBJ whole genome shotgun (WGS) entry which is preliminary data.</text>
</comment>
<evidence type="ECO:0000256" key="2">
    <source>
        <dbReference type="ARBA" id="ARBA00022840"/>
    </source>
</evidence>
<keyword evidence="2" id="KW-0067">ATP-binding</keyword>
<evidence type="ECO:0000313" key="4">
    <source>
        <dbReference type="EMBL" id="HHK68577.1"/>
    </source>
</evidence>
<evidence type="ECO:0000259" key="3">
    <source>
        <dbReference type="Pfam" id="PF06745"/>
    </source>
</evidence>
<evidence type="ECO:0000256" key="1">
    <source>
        <dbReference type="ARBA" id="ARBA00022741"/>
    </source>
</evidence>
<dbReference type="PANTHER" id="PTHR43637:SF3">
    <property type="entry name" value="FLAGELLA-RELATED PROTEIN H-RELATED"/>
    <property type="match status" value="1"/>
</dbReference>
<dbReference type="GO" id="GO:0005524">
    <property type="term" value="F:ATP binding"/>
    <property type="evidence" value="ECO:0007669"/>
    <property type="project" value="UniProtKB-KW"/>
</dbReference>
<dbReference type="PANTHER" id="PTHR43637">
    <property type="entry name" value="UPF0273 PROTEIN TM_0370"/>
    <property type="match status" value="1"/>
</dbReference>
<reference evidence="4" key="1">
    <citation type="journal article" date="2020" name="mSystems">
        <title>Genome- and Community-Level Interaction Insights into Carbon Utilization and Element Cycling Functions of Hydrothermarchaeota in Hydrothermal Sediment.</title>
        <authorList>
            <person name="Zhou Z."/>
            <person name="Liu Y."/>
            <person name="Xu W."/>
            <person name="Pan J."/>
            <person name="Luo Z.H."/>
            <person name="Li M."/>
        </authorList>
    </citation>
    <scope>NUCLEOTIDE SEQUENCE [LARGE SCALE GENOMIC DNA]</scope>
    <source>
        <strain evidence="4">SpSt-1056</strain>
    </source>
</reference>
<proteinExistence type="predicted"/>
<dbReference type="Gene3D" id="3.40.50.300">
    <property type="entry name" value="P-loop containing nucleotide triphosphate hydrolases"/>
    <property type="match status" value="1"/>
</dbReference>
<dbReference type="EMBL" id="DRWN01000044">
    <property type="protein sequence ID" value="HHK68577.1"/>
    <property type="molecule type" value="Genomic_DNA"/>
</dbReference>
<feature type="domain" description="KaiC-like" evidence="3">
    <location>
        <begin position="22"/>
        <end position="227"/>
    </location>
</feature>
<dbReference type="NCBIfam" id="NF004723">
    <property type="entry name" value="PRK06067.1"/>
    <property type="match status" value="1"/>
</dbReference>
<sequence length="233" mass="26192">MSEKSIRSFNSELDRKIGPIKIPCLCLIEGPNDSGKSVVVLQYCYGALQSGLNCYLLTTESSMRGIRDGMASLSLDPVYFLISGRLKVGEMHVKNLTWNSEQNSRMLKLITSFIKSRKKEEVFFLDSMTYLVTNAQTPEILNFFTTVRNIVDSDGKTIFLTIHTHALNTDLSVRLRSIADAHFMLNVKEMGERIVRTLQVMKLKGAERSGLILAFEVDQAFGIRVLPFSQAKA</sequence>
<name>A0A7C5L7M1_CALS0</name>
<dbReference type="Pfam" id="PF06745">
    <property type="entry name" value="ATPase"/>
    <property type="match status" value="1"/>
</dbReference>
<dbReference type="SUPFAM" id="SSF52540">
    <property type="entry name" value="P-loop containing nucleoside triphosphate hydrolases"/>
    <property type="match status" value="1"/>
</dbReference>
<dbReference type="InterPro" id="IPR014774">
    <property type="entry name" value="KaiC-like_dom"/>
</dbReference>
<protein>
    <recommendedName>
        <fullName evidence="3">KaiC-like domain-containing protein</fullName>
    </recommendedName>
</protein>
<dbReference type="InterPro" id="IPR027417">
    <property type="entry name" value="P-loop_NTPase"/>
</dbReference>
<gene>
    <name evidence="4" type="ORF">ENM11_05425</name>
</gene>
<accession>A0A7C5L7M1</accession>
<keyword evidence="1" id="KW-0547">Nucleotide-binding</keyword>